<comment type="similarity">
    <text evidence="1">Belongs to the GSP E family.</text>
</comment>
<dbReference type="InterPro" id="IPR050921">
    <property type="entry name" value="T4SS_GSP_E_ATPase"/>
</dbReference>
<dbReference type="SUPFAM" id="SSF52540">
    <property type="entry name" value="P-loop containing nucleoside triphosphate hydrolases"/>
    <property type="match status" value="1"/>
</dbReference>
<dbReference type="CDD" id="cd01130">
    <property type="entry name" value="VirB11-like_ATPase"/>
    <property type="match status" value="1"/>
</dbReference>
<protein>
    <recommendedName>
        <fullName evidence="2">Bacterial type II secretion system protein E domain-containing protein</fullName>
    </recommendedName>
</protein>
<dbReference type="Gene3D" id="3.40.50.300">
    <property type="entry name" value="P-loop containing nucleotide triphosphate hydrolases"/>
    <property type="match status" value="1"/>
</dbReference>
<dbReference type="PROSITE" id="PS00675">
    <property type="entry name" value="SIGMA54_INTERACT_1"/>
    <property type="match status" value="1"/>
</dbReference>
<dbReference type="GO" id="GO:0016887">
    <property type="term" value="F:ATP hydrolysis activity"/>
    <property type="evidence" value="ECO:0007669"/>
    <property type="project" value="InterPro"/>
</dbReference>
<reference evidence="3 4" key="1">
    <citation type="submission" date="2014-07" db="EMBL/GenBank/DDBJ databases">
        <title>Complete genome sequence of a moderately halophilic bacterium Terribacillus aidingensis MP602, isolated from Cryptomeria fortunei in Tianmu mountain in China.</title>
        <authorList>
            <person name="Wang Y."/>
            <person name="Lu P."/>
            <person name="Zhang L."/>
        </authorList>
    </citation>
    <scope>NUCLEOTIDE SEQUENCE [LARGE SCALE GENOMIC DNA]</scope>
    <source>
        <strain evidence="3 4">MP602</strain>
        <plasmid evidence="3 4">pT1</plasmid>
    </source>
</reference>
<dbReference type="GeneID" id="34223415"/>
<keyword evidence="3" id="KW-0614">Plasmid</keyword>
<dbReference type="PANTHER" id="PTHR30486">
    <property type="entry name" value="TWITCHING MOTILITY PROTEIN PILT"/>
    <property type="match status" value="1"/>
</dbReference>
<organism evidence="3 4">
    <name type="scientific">Terribacillus saccharophilus</name>
    <dbReference type="NCBI Taxonomy" id="361277"/>
    <lineage>
        <taxon>Bacteria</taxon>
        <taxon>Bacillati</taxon>
        <taxon>Bacillota</taxon>
        <taxon>Bacilli</taxon>
        <taxon>Bacillales</taxon>
        <taxon>Bacillaceae</taxon>
        <taxon>Terribacillus</taxon>
    </lineage>
</organism>
<dbReference type="Gene3D" id="3.30.450.380">
    <property type="match status" value="1"/>
</dbReference>
<dbReference type="AlphaFoldDB" id="A0A075LPY0"/>
<evidence type="ECO:0000313" key="4">
    <source>
        <dbReference type="Proteomes" id="UP000027980"/>
    </source>
</evidence>
<proteinExistence type="inferred from homology"/>
<dbReference type="HOGENOM" id="CLU_005379_7_2_9"/>
<dbReference type="KEGG" id="tap:GZ22_18375"/>
<dbReference type="RefSeq" id="WP_041592317.1">
    <property type="nucleotide sequence ID" value="NZ_CP008877.1"/>
</dbReference>
<name>A0A075LPY0_9BACI</name>
<geneLocation type="plasmid" evidence="3 4">
    <name>pT1</name>
</geneLocation>
<evidence type="ECO:0000259" key="2">
    <source>
        <dbReference type="Pfam" id="PF00437"/>
    </source>
</evidence>
<dbReference type="InterPro" id="IPR025662">
    <property type="entry name" value="Sigma_54_int_dom_ATP-bd_1"/>
</dbReference>
<sequence length="397" mass="45007">MQEKVVLIQPETIELIQTRLKQNHAELYLDSFGNSEAKEVFRKIIKDEFGDLLKTEEQVEYVLRELIGLSFIEYLVEDKRITDIGFDGEKLIVEGNGVDKYTLDGVTEDDINKLIAKFSNTTGKELTAKDPILNTSKTHLRLNAVHPEIAVNGTTMAVRVSRPGLALTEENFDAFAPDYVLDFLKAAVKSRSNILICGETGTGKTEFQKLLMSFIPFKERIALIETNKDLYAKENFPDKDIFYWVANGTTTVEDLIAYAGLRSHPIWIMVGEVLGREVYQMIQGILTGHKFTTTLHAVDARAIPKRLLGMAKMGYSIDENMFLDDIYNYVDFGIHIKKVDGVRYLSEIVEFQSDHTATTVFKQLKTKNGFEIQTGELSEKFFERVKEVGLDYQGIKG</sequence>
<feature type="domain" description="Bacterial type II secretion system protein E" evidence="2">
    <location>
        <begin position="135"/>
        <end position="319"/>
    </location>
</feature>
<dbReference type="Proteomes" id="UP000027980">
    <property type="component" value="Plasmid pT1"/>
</dbReference>
<accession>A0A075LPY0</accession>
<dbReference type="PANTHER" id="PTHR30486:SF6">
    <property type="entry name" value="TYPE IV PILUS RETRACTATION ATPASE PILT"/>
    <property type="match status" value="1"/>
</dbReference>
<evidence type="ECO:0000256" key="1">
    <source>
        <dbReference type="ARBA" id="ARBA00006611"/>
    </source>
</evidence>
<gene>
    <name evidence="3" type="ORF">GZ22_18375</name>
</gene>
<dbReference type="Pfam" id="PF00437">
    <property type="entry name" value="T2SSE"/>
    <property type="match status" value="1"/>
</dbReference>
<dbReference type="OrthoDB" id="9810761at2"/>
<dbReference type="InterPro" id="IPR001482">
    <property type="entry name" value="T2SS/T4SS_dom"/>
</dbReference>
<dbReference type="EMBL" id="CP008877">
    <property type="protein sequence ID" value="AIF68399.1"/>
    <property type="molecule type" value="Genomic_DNA"/>
</dbReference>
<dbReference type="InterPro" id="IPR027417">
    <property type="entry name" value="P-loop_NTPase"/>
</dbReference>
<evidence type="ECO:0000313" key="3">
    <source>
        <dbReference type="EMBL" id="AIF68399.1"/>
    </source>
</evidence>